<gene>
    <name evidence="2" type="ORF">BJY18_006013</name>
</gene>
<feature type="compositionally biased region" description="Polar residues" evidence="1">
    <location>
        <begin position="105"/>
        <end position="130"/>
    </location>
</feature>
<name>A0A840J544_9PSEU</name>
<sequence length="244" mass="27016">MWTFTALRPTAKPTDTPRMPHNRTRETPPPQENPTGGKFHPAHTPDADRTHVDFATPQAPTSDRVAPSPTPEPGPPRRRSGNRPLNRSRSISPRRLARACPPRTPKTQATDENSRTRPTTIQTNELQNAPPQRPSATHHGRVRVHAPATAKTGPTTTELRSTPPQRPRPRRGSHGRGPADSRWRTATKPTTMELWSTPRDSQPKPNTAGVRGRAPQQPRPNRPQRESGGVPPRGVWGLHPQKTP</sequence>
<protein>
    <submittedName>
        <fullName evidence="2">Uncharacterized protein</fullName>
    </submittedName>
</protein>
<organism evidence="2 3">
    <name type="scientific">Amycolatopsis jiangsuensis</name>
    <dbReference type="NCBI Taxonomy" id="1181879"/>
    <lineage>
        <taxon>Bacteria</taxon>
        <taxon>Bacillati</taxon>
        <taxon>Actinomycetota</taxon>
        <taxon>Actinomycetes</taxon>
        <taxon>Pseudonocardiales</taxon>
        <taxon>Pseudonocardiaceae</taxon>
        <taxon>Amycolatopsis</taxon>
    </lineage>
</organism>
<dbReference type="Proteomes" id="UP000581769">
    <property type="component" value="Unassembled WGS sequence"/>
</dbReference>
<dbReference type="EMBL" id="JACHMG010000001">
    <property type="protein sequence ID" value="MBB4688528.1"/>
    <property type="molecule type" value="Genomic_DNA"/>
</dbReference>
<feature type="compositionally biased region" description="Basic and acidic residues" evidence="1">
    <location>
        <begin position="43"/>
        <end position="52"/>
    </location>
</feature>
<reference evidence="2 3" key="1">
    <citation type="submission" date="2020-08" db="EMBL/GenBank/DDBJ databases">
        <title>Sequencing the genomes of 1000 actinobacteria strains.</title>
        <authorList>
            <person name="Klenk H.-P."/>
        </authorList>
    </citation>
    <scope>NUCLEOTIDE SEQUENCE [LARGE SCALE GENOMIC DNA]</scope>
    <source>
        <strain evidence="2 3">DSM 45859</strain>
    </source>
</reference>
<evidence type="ECO:0000256" key="1">
    <source>
        <dbReference type="SAM" id="MobiDB-lite"/>
    </source>
</evidence>
<proteinExistence type="predicted"/>
<feature type="compositionally biased region" description="Low complexity" evidence="1">
    <location>
        <begin position="146"/>
        <end position="157"/>
    </location>
</feature>
<keyword evidence="3" id="KW-1185">Reference proteome</keyword>
<dbReference type="AlphaFoldDB" id="A0A840J544"/>
<comment type="caution">
    <text evidence="2">The sequence shown here is derived from an EMBL/GenBank/DDBJ whole genome shotgun (WGS) entry which is preliminary data.</text>
</comment>
<evidence type="ECO:0000313" key="3">
    <source>
        <dbReference type="Proteomes" id="UP000581769"/>
    </source>
</evidence>
<feature type="compositionally biased region" description="Polar residues" evidence="1">
    <location>
        <begin position="187"/>
        <end position="205"/>
    </location>
</feature>
<feature type="region of interest" description="Disordered" evidence="1">
    <location>
        <begin position="1"/>
        <end position="244"/>
    </location>
</feature>
<evidence type="ECO:0000313" key="2">
    <source>
        <dbReference type="EMBL" id="MBB4688528.1"/>
    </source>
</evidence>
<accession>A0A840J544</accession>